<dbReference type="SUPFAM" id="SSF101898">
    <property type="entry name" value="NHL repeat"/>
    <property type="match status" value="1"/>
</dbReference>
<dbReference type="EMBL" id="JBHRZS010000006">
    <property type="protein sequence ID" value="MFC3879297.1"/>
    <property type="molecule type" value="Genomic_DNA"/>
</dbReference>
<dbReference type="InterPro" id="IPR015943">
    <property type="entry name" value="WD40/YVTN_repeat-like_dom_sf"/>
</dbReference>
<proteinExistence type="predicted"/>
<sequence length="902" mass="101125">MKIWKSITVLILLAALVAGGIWVFQNYFSSKKINNLELISQEAIFVFESYNAAETWNDMAAAEAHPLLLNFPPFQKLGNQLFILDSLLGSQGALARELNGTQTTVSFHPLGKESFDLLFMINLREGSAQSLIEDIQSRLSGGERFQARTYSGQEILELFDGENERIWSVAFLDDLVLISASSFLVEEAIRFHENGELLDFSDYFSSEILAEKSHSRLLLSSRGVANFLKGVKGITVDPVIQKYEQYQTGIALNLELQDDELLFSGEITLDNGVNFTPSIQANLNEVLDAIPLSTTDLTQINLESIYETQKLKNLAFTPRATLAAQIDVELLSKGFLDTFYGGLYLVKLEKIGPVPVNLGLIARNANPGAAIELLKNYQSQEGDIVSDFYRGYEIILIDEQNFPSHLFEGKFVGFNQSWITAIGNILIFTNNQQSMKLILDEIENGETWGKSARKHPMQSMLSASSGFSKIVLMDKAWEAWTESASPAWSSYFQRYSASFQQFYGFAFRVNQYPDRLEATLTFPFGVASEPVSQTEPSGINLEPTKIVNLENRLIYGPKAILNYQDRSQDIVLQNDKNEIILLNSAGEIVYQLPLDGPIVSDAFQVDYYKNGKLQLLVATPSKIYGIDRLGNPLPNYPISLSGEKIRSLNLVDYSNTKAYRYFVSTEDGDLYLLDKTGEKLEGWNPNAVGAPSTGPARHVRVPRKGDYMLAFTEPGDLHLFDRRGNRKVAEPIRIGEGFKSPLVVFNNPLSNSMELVNISKDGAIVRVNFNGEITYTNQLVKEDRESEYLVVPDQGENEFLIVGKQFNKITFRNSQEEELFTISSSTESFEVQFFNFGSKRKIIVVTDLIQEFAYLYDFDGQLMTALPLESSGKLDIAFDSSGQQYLIRSVSGSQMKEYALAL</sequence>
<accession>A0ABV8AR65</accession>
<reference evidence="2" key="1">
    <citation type="journal article" date="2019" name="Int. J. Syst. Evol. Microbiol.">
        <title>The Global Catalogue of Microorganisms (GCM) 10K type strain sequencing project: providing services to taxonomists for standard genome sequencing and annotation.</title>
        <authorList>
            <consortium name="The Broad Institute Genomics Platform"/>
            <consortium name="The Broad Institute Genome Sequencing Center for Infectious Disease"/>
            <person name="Wu L."/>
            <person name="Ma J."/>
        </authorList>
    </citation>
    <scope>NUCLEOTIDE SEQUENCE [LARGE SCALE GENOMIC DNA]</scope>
    <source>
        <strain evidence="2">CCUG 60523</strain>
    </source>
</reference>
<protein>
    <submittedName>
        <fullName evidence="1">Uncharacterized protein</fullName>
    </submittedName>
</protein>
<gene>
    <name evidence="1" type="ORF">ACFOSV_03875</name>
</gene>
<dbReference type="Proteomes" id="UP001595805">
    <property type="component" value="Unassembled WGS sequence"/>
</dbReference>
<name>A0ABV8AR65_9BACT</name>
<keyword evidence="2" id="KW-1185">Reference proteome</keyword>
<dbReference type="Gene3D" id="2.130.10.10">
    <property type="entry name" value="YVTN repeat-like/Quinoprotein amine dehydrogenase"/>
    <property type="match status" value="1"/>
</dbReference>
<evidence type="ECO:0000313" key="2">
    <source>
        <dbReference type="Proteomes" id="UP001595805"/>
    </source>
</evidence>
<organism evidence="1 2">
    <name type="scientific">Algoriphagus namhaensis</name>
    <dbReference type="NCBI Taxonomy" id="915353"/>
    <lineage>
        <taxon>Bacteria</taxon>
        <taxon>Pseudomonadati</taxon>
        <taxon>Bacteroidota</taxon>
        <taxon>Cytophagia</taxon>
        <taxon>Cytophagales</taxon>
        <taxon>Cyclobacteriaceae</taxon>
        <taxon>Algoriphagus</taxon>
    </lineage>
</organism>
<dbReference type="RefSeq" id="WP_377903596.1">
    <property type="nucleotide sequence ID" value="NZ_JBHRZS010000006.1"/>
</dbReference>
<evidence type="ECO:0000313" key="1">
    <source>
        <dbReference type="EMBL" id="MFC3879297.1"/>
    </source>
</evidence>
<comment type="caution">
    <text evidence="1">The sequence shown here is derived from an EMBL/GenBank/DDBJ whole genome shotgun (WGS) entry which is preliminary data.</text>
</comment>